<evidence type="ECO:0000256" key="1">
    <source>
        <dbReference type="SAM" id="MobiDB-lite"/>
    </source>
</evidence>
<feature type="region of interest" description="Disordered" evidence="1">
    <location>
        <begin position="440"/>
        <end position="461"/>
    </location>
</feature>
<evidence type="ECO:0000313" key="3">
    <source>
        <dbReference type="Proteomes" id="UP000521872"/>
    </source>
</evidence>
<feature type="region of interest" description="Disordered" evidence="1">
    <location>
        <begin position="1"/>
        <end position="22"/>
    </location>
</feature>
<organism evidence="2 3">
    <name type="scientific">Agrocybe pediades</name>
    <dbReference type="NCBI Taxonomy" id="84607"/>
    <lineage>
        <taxon>Eukaryota</taxon>
        <taxon>Fungi</taxon>
        <taxon>Dikarya</taxon>
        <taxon>Basidiomycota</taxon>
        <taxon>Agaricomycotina</taxon>
        <taxon>Agaricomycetes</taxon>
        <taxon>Agaricomycetidae</taxon>
        <taxon>Agaricales</taxon>
        <taxon>Agaricineae</taxon>
        <taxon>Strophariaceae</taxon>
        <taxon>Agrocybe</taxon>
    </lineage>
</organism>
<protein>
    <submittedName>
        <fullName evidence="2">Uncharacterized protein</fullName>
    </submittedName>
</protein>
<dbReference type="AlphaFoldDB" id="A0A8H4R889"/>
<evidence type="ECO:0000313" key="2">
    <source>
        <dbReference type="EMBL" id="KAF4623482.1"/>
    </source>
</evidence>
<dbReference type="EMBL" id="JAACJL010000001">
    <property type="protein sequence ID" value="KAF4623482.1"/>
    <property type="molecule type" value="Genomic_DNA"/>
</dbReference>
<dbReference type="Proteomes" id="UP000521872">
    <property type="component" value="Unassembled WGS sequence"/>
</dbReference>
<name>A0A8H4R889_9AGAR</name>
<feature type="compositionally biased region" description="Basic and acidic residues" evidence="1">
    <location>
        <begin position="440"/>
        <end position="451"/>
    </location>
</feature>
<keyword evidence="3" id="KW-1185">Reference proteome</keyword>
<sequence length="461" mass="53088">MSYQGKLPKVRPKSVPRPGPNATSVDHDNFYYNILSSVTNLNCTMDLLNFLCFSNAAFPLGKGIKMLAEILGYSTDELQVSLNELDSVTSLPDLNYSDEHPDDIKRPLRVVPQALREFITDETRSKEFYIDPQTAYSQLAQTFLLHLPSVFSDTQETSAPCVYLSCHLFVPICTKVVAPADDLWRDLFELDLKSYFHLLRQTGLPQREIFNVLSRLLLWFKDKEYHSLSTLGFKKSLYLHHLAIWDDLIGSALRPFTKRVYTSNALTYVLDPSYMSKEKHDRISVYEILTFGHPESELRNPDCVVSEDNVCVLGARYESDRDFTTMLIDYLEDPSRGGELWGDVDKYVTMTRTLAEFLFKHKVPYAIQERSYTSILDPPYGLETSETTFLYAARWITFYLPKATYDDQLAEYFSSHTLAIRQSFPEKVEFDQAVEKYLSKKHKTDDTKSSTDSKYSGSSYY</sequence>
<reference evidence="2 3" key="1">
    <citation type="submission" date="2019-12" db="EMBL/GenBank/DDBJ databases">
        <authorList>
            <person name="Floudas D."/>
            <person name="Bentzer J."/>
            <person name="Ahren D."/>
            <person name="Johansson T."/>
            <person name="Persson P."/>
            <person name="Tunlid A."/>
        </authorList>
    </citation>
    <scope>NUCLEOTIDE SEQUENCE [LARGE SCALE GENOMIC DNA]</scope>
    <source>
        <strain evidence="2 3">CBS 102.39</strain>
    </source>
</reference>
<gene>
    <name evidence="2" type="ORF">D9613_002403</name>
</gene>
<accession>A0A8H4R889</accession>
<feature type="compositionally biased region" description="Low complexity" evidence="1">
    <location>
        <begin position="452"/>
        <end position="461"/>
    </location>
</feature>
<comment type="caution">
    <text evidence="2">The sequence shown here is derived from an EMBL/GenBank/DDBJ whole genome shotgun (WGS) entry which is preliminary data.</text>
</comment>
<proteinExistence type="predicted"/>